<reference evidence="1 2" key="1">
    <citation type="submission" date="2016-10" db="EMBL/GenBank/DDBJ databases">
        <title>Comparative genome analysis of multiple Pseudomonas spp. focuses on biocontrol and plant growth promoting traits.</title>
        <authorList>
            <person name="Tao X.-Y."/>
            <person name="Taylor C.G."/>
        </authorList>
    </citation>
    <scope>NUCLEOTIDE SEQUENCE [LARGE SCALE GENOMIC DNA]</scope>
    <source>
        <strain evidence="1 2">48H11</strain>
    </source>
</reference>
<protein>
    <submittedName>
        <fullName evidence="1">Uncharacterized protein</fullName>
    </submittedName>
</protein>
<accession>A0A423H0M8</accession>
<dbReference type="Proteomes" id="UP000286071">
    <property type="component" value="Unassembled WGS sequence"/>
</dbReference>
<dbReference type="EMBL" id="MOBJ01000016">
    <property type="protein sequence ID" value="RON05297.1"/>
    <property type="molecule type" value="Genomic_DNA"/>
</dbReference>
<name>A0A423H0M8_9PSED</name>
<evidence type="ECO:0000313" key="1">
    <source>
        <dbReference type="EMBL" id="RON05297.1"/>
    </source>
</evidence>
<comment type="caution">
    <text evidence="1">The sequence shown here is derived from an EMBL/GenBank/DDBJ whole genome shotgun (WGS) entry which is preliminary data.</text>
</comment>
<dbReference type="AlphaFoldDB" id="A0A423H0M8"/>
<dbReference type="RefSeq" id="WP_185015447.1">
    <property type="nucleotide sequence ID" value="NZ_MOBJ01000016.1"/>
</dbReference>
<proteinExistence type="predicted"/>
<organism evidence="1 2">
    <name type="scientific">Pseudomonas brassicacearum</name>
    <dbReference type="NCBI Taxonomy" id="930166"/>
    <lineage>
        <taxon>Bacteria</taxon>
        <taxon>Pseudomonadati</taxon>
        <taxon>Pseudomonadota</taxon>
        <taxon>Gammaproteobacteria</taxon>
        <taxon>Pseudomonadales</taxon>
        <taxon>Pseudomonadaceae</taxon>
        <taxon>Pseudomonas</taxon>
    </lineage>
</organism>
<gene>
    <name evidence="1" type="ORF">BK659_22040</name>
</gene>
<sequence length="145" mass="16072">MQTTTLLAGRGLMEENPQLIWVSHYLNTESPRLSWTPLSVCDWLQTQPVTVTSDLADVTINELMKGSAFSLDARDKDAPVDFAFDHACPGLGIGFGFEGFSLGWIALTADLRFPLILAAIPDCCHFDHSCHVQVWQICGKNDFQD</sequence>
<evidence type="ECO:0000313" key="2">
    <source>
        <dbReference type="Proteomes" id="UP000286071"/>
    </source>
</evidence>